<dbReference type="AlphaFoldDB" id="A0A2P2QWG2"/>
<organism evidence="1">
    <name type="scientific">Rhizophora mucronata</name>
    <name type="common">Asiatic mangrove</name>
    <dbReference type="NCBI Taxonomy" id="61149"/>
    <lineage>
        <taxon>Eukaryota</taxon>
        <taxon>Viridiplantae</taxon>
        <taxon>Streptophyta</taxon>
        <taxon>Embryophyta</taxon>
        <taxon>Tracheophyta</taxon>
        <taxon>Spermatophyta</taxon>
        <taxon>Magnoliopsida</taxon>
        <taxon>eudicotyledons</taxon>
        <taxon>Gunneridae</taxon>
        <taxon>Pentapetalae</taxon>
        <taxon>rosids</taxon>
        <taxon>fabids</taxon>
        <taxon>Malpighiales</taxon>
        <taxon>Rhizophoraceae</taxon>
        <taxon>Rhizophora</taxon>
    </lineage>
</organism>
<reference evidence="1" key="1">
    <citation type="submission" date="2018-02" db="EMBL/GenBank/DDBJ databases">
        <title>Rhizophora mucronata_Transcriptome.</title>
        <authorList>
            <person name="Meera S.P."/>
            <person name="Sreeshan A."/>
            <person name="Augustine A."/>
        </authorList>
    </citation>
    <scope>NUCLEOTIDE SEQUENCE</scope>
    <source>
        <tissue evidence="1">Leaf</tissue>
    </source>
</reference>
<evidence type="ECO:0000313" key="1">
    <source>
        <dbReference type="EMBL" id="MBX71295.1"/>
    </source>
</evidence>
<name>A0A2P2QWG2_RHIMU</name>
<proteinExistence type="predicted"/>
<accession>A0A2P2QWG2</accession>
<protein>
    <submittedName>
        <fullName evidence="1">Uncharacterized protein</fullName>
    </submittedName>
</protein>
<sequence>MQKKLLAVVVEEGAAARRGFSLFFLSWKRKDVEGKEAAAEVAVVMVVVKMM</sequence>
<dbReference type="EMBL" id="GGEC01090811">
    <property type="protein sequence ID" value="MBX71295.1"/>
    <property type="molecule type" value="Transcribed_RNA"/>
</dbReference>